<dbReference type="PANTHER" id="PTHR33233:SF14">
    <property type="entry name" value="ENDONUCLEASE_EXONUCLEASE_PHOSPHATASE"/>
    <property type="match status" value="1"/>
</dbReference>
<proteinExistence type="predicted"/>
<sequence>MKGTERAASSKLKPFGVEETVARRLHFSDAESSKHPTPQKQAEYAGNREAKMGKPLAYIPPSSKDRKIIVNIEKEELLEQQKYWENSLIGYAIGDSPYVKTLESFV</sequence>
<accession>A0A0H5RVN9</accession>
<protein>
    <submittedName>
        <fullName evidence="1">Uncharacterized protein</fullName>
    </submittedName>
</protein>
<evidence type="ECO:0000313" key="1">
    <source>
        <dbReference type="EMBL" id="CRZ12799.1"/>
    </source>
</evidence>
<dbReference type="EMBL" id="HACM01012357">
    <property type="protein sequence ID" value="CRZ12799.1"/>
    <property type="molecule type" value="Transcribed_RNA"/>
</dbReference>
<dbReference type="PANTHER" id="PTHR33233">
    <property type="entry name" value="ENDONUCLEASE/EXONUCLEASE/PHOSPHATASE"/>
    <property type="match status" value="1"/>
</dbReference>
<reference evidence="1" key="1">
    <citation type="submission" date="2015-04" db="EMBL/GenBank/DDBJ databases">
        <title>The genome sequence of the plant pathogenic Rhizarian Plasmodiophora brassicae reveals insights in its biotrophic life cycle and the origin of chitin synthesis.</title>
        <authorList>
            <person name="Schwelm A."/>
            <person name="Fogelqvist J."/>
            <person name="Knaust A."/>
            <person name="Julke S."/>
            <person name="Lilja T."/>
            <person name="Dhandapani V."/>
            <person name="Bonilla-Rosso G."/>
            <person name="Karlsson M."/>
            <person name="Shevchenko A."/>
            <person name="Choi S.R."/>
            <person name="Kim H.G."/>
            <person name="Park J.Y."/>
            <person name="Lim Y.P."/>
            <person name="Ludwig-Muller J."/>
            <person name="Dixelius C."/>
        </authorList>
    </citation>
    <scope>NUCLEOTIDE SEQUENCE</scope>
    <source>
        <tissue evidence="1">Potato root galls</tissue>
    </source>
</reference>
<name>A0A0H5RVN9_9EUKA</name>
<dbReference type="AlphaFoldDB" id="A0A0H5RVN9"/>
<organism evidence="1">
    <name type="scientific">Spongospora subterranea</name>
    <dbReference type="NCBI Taxonomy" id="70186"/>
    <lineage>
        <taxon>Eukaryota</taxon>
        <taxon>Sar</taxon>
        <taxon>Rhizaria</taxon>
        <taxon>Endomyxa</taxon>
        <taxon>Phytomyxea</taxon>
        <taxon>Plasmodiophorida</taxon>
        <taxon>Plasmodiophoridae</taxon>
        <taxon>Spongospora</taxon>
    </lineage>
</organism>